<gene>
    <name evidence="1" type="ORF">ACFQZU_01495</name>
</gene>
<dbReference type="InterPro" id="IPR009776">
    <property type="entry name" value="Spore_0_M"/>
</dbReference>
<sequence>MGFKRLLAAFGVGGPSIDTVLSTPHTYPGAVLEGTVELTGGEVEAHIDEIAVALATSVEFEAEEGEETSAAEFARVLLTGPFDLPAGEHRSIPFRYPVPWQAPLTDAGGGPLPNARLGLRTEIVIDRAPDKGDLDPVHVYPLPSQDRILEAFARLGFPLKHTDVEAGRLVGTRQEFPLFQEIEFGAAEHYAHEISEVEVSFVADPQGMDVIVEFDKRGGLFTPDQDLYGRFHIDHADADRADWTAQVQAWVEEALSRHRGLFGGFGAAHHGHDEDHEEGGGMLGGAAGVALGVAGGLAAGYVAAEAVDEIGDFFEGEEEAESEEEEEE</sequence>
<organism evidence="1 2">
    <name type="scientific">Streptomonospora algeriensis</name>
    <dbReference type="NCBI Taxonomy" id="995084"/>
    <lineage>
        <taxon>Bacteria</taxon>
        <taxon>Bacillati</taxon>
        <taxon>Actinomycetota</taxon>
        <taxon>Actinomycetes</taxon>
        <taxon>Streptosporangiales</taxon>
        <taxon>Nocardiopsidaceae</taxon>
        <taxon>Streptomonospora</taxon>
    </lineage>
</organism>
<accession>A0ABW3BB10</accession>
<evidence type="ECO:0000313" key="1">
    <source>
        <dbReference type="EMBL" id="MFD0799993.1"/>
    </source>
</evidence>
<keyword evidence="2" id="KW-1185">Reference proteome</keyword>
<protein>
    <submittedName>
        <fullName evidence="1">Sporulation protein</fullName>
    </submittedName>
</protein>
<proteinExistence type="predicted"/>
<dbReference type="Pfam" id="PF07070">
    <property type="entry name" value="Spo0M"/>
    <property type="match status" value="1"/>
</dbReference>
<dbReference type="PANTHER" id="PTHR40053">
    <property type="entry name" value="SPORULATION-CONTROL PROTEIN SPO0M"/>
    <property type="match status" value="1"/>
</dbReference>
<reference evidence="2" key="1">
    <citation type="journal article" date="2019" name="Int. J. Syst. Evol. Microbiol.">
        <title>The Global Catalogue of Microorganisms (GCM) 10K type strain sequencing project: providing services to taxonomists for standard genome sequencing and annotation.</title>
        <authorList>
            <consortium name="The Broad Institute Genomics Platform"/>
            <consortium name="The Broad Institute Genome Sequencing Center for Infectious Disease"/>
            <person name="Wu L."/>
            <person name="Ma J."/>
        </authorList>
    </citation>
    <scope>NUCLEOTIDE SEQUENCE [LARGE SCALE GENOMIC DNA]</scope>
    <source>
        <strain evidence="2">CCUG 63369</strain>
    </source>
</reference>
<comment type="caution">
    <text evidence="1">The sequence shown here is derived from an EMBL/GenBank/DDBJ whole genome shotgun (WGS) entry which is preliminary data.</text>
</comment>
<dbReference type="Proteomes" id="UP001596956">
    <property type="component" value="Unassembled WGS sequence"/>
</dbReference>
<dbReference type="PANTHER" id="PTHR40053:SF1">
    <property type="entry name" value="SPORULATION-CONTROL PROTEIN SPO0M"/>
    <property type="match status" value="1"/>
</dbReference>
<name>A0ABW3BB10_9ACTN</name>
<evidence type="ECO:0000313" key="2">
    <source>
        <dbReference type="Proteomes" id="UP001596956"/>
    </source>
</evidence>
<dbReference type="EMBL" id="JBHTHR010000014">
    <property type="protein sequence ID" value="MFD0799993.1"/>
    <property type="molecule type" value="Genomic_DNA"/>
</dbReference>